<proteinExistence type="predicted"/>
<evidence type="ECO:0000259" key="2">
    <source>
        <dbReference type="SMART" id="SM00530"/>
    </source>
</evidence>
<dbReference type="InterPro" id="IPR001387">
    <property type="entry name" value="Cro/C1-type_HTH"/>
</dbReference>
<dbReference type="InterPro" id="IPR010982">
    <property type="entry name" value="Lambda_DNA-bd_dom_sf"/>
</dbReference>
<name>A0ABT9P6W9_9ACTN</name>
<accession>A0ABT9P6W9</accession>
<feature type="region of interest" description="Disordered" evidence="1">
    <location>
        <begin position="85"/>
        <end position="204"/>
    </location>
</feature>
<dbReference type="EMBL" id="JAUSQZ010000001">
    <property type="protein sequence ID" value="MDP9827810.1"/>
    <property type="molecule type" value="Genomic_DNA"/>
</dbReference>
<protein>
    <recommendedName>
        <fullName evidence="2">HTH cro/C1-type domain-containing protein</fullName>
    </recommendedName>
</protein>
<feature type="compositionally biased region" description="Polar residues" evidence="1">
    <location>
        <begin position="118"/>
        <end position="144"/>
    </location>
</feature>
<sequence>MDEQAGQDSLAAMLLTLKERSGLSYGVLARRLHSSTSTLHRYCNGETVPLEFAPVERFARLCKASPTELAELNRRWADALERRARRDDSAAPGDQLEDASAPVPDAGAGVPAAGLANDGQSRSGLANDGQSPSGLASDGQSRSGLANDGLSRADDAVASVAPVPGSRDDHHPESGVDTEDSMQTDGAASGPHPTETISSPPVPSARRRRFGALAVVGAVALAVGVPLGVLNVVNGSSSGTPGGDGATPVTAPSTVGPPAPLDVLVTPFTLCARDILVDSTADQVPPPVDVPDTSAWVSALDGVVTHHHDLTVTVQGTGNDTVVLESLNVRTVESKETPTAGNVFVLGDGCGGKVDTAIFDVNLDMPQPKPRSAAGNTLPLKTSSSDPVQLQVAAVVEKHDVSWYLELDWSSGGRHGTLRIDDHGKPFRTTGVPGRPHYYWMYDQREWKYYPD</sequence>
<gene>
    <name evidence="3" type="ORF">J2S57_003559</name>
</gene>
<feature type="compositionally biased region" description="Low complexity" evidence="1">
    <location>
        <begin position="98"/>
        <end position="116"/>
    </location>
</feature>
<comment type="caution">
    <text evidence="3">The sequence shown here is derived from an EMBL/GenBank/DDBJ whole genome shotgun (WGS) entry which is preliminary data.</text>
</comment>
<organism evidence="3 4">
    <name type="scientific">Kineosporia succinea</name>
    <dbReference type="NCBI Taxonomy" id="84632"/>
    <lineage>
        <taxon>Bacteria</taxon>
        <taxon>Bacillati</taxon>
        <taxon>Actinomycetota</taxon>
        <taxon>Actinomycetes</taxon>
        <taxon>Kineosporiales</taxon>
        <taxon>Kineosporiaceae</taxon>
        <taxon>Kineosporia</taxon>
    </lineage>
</organism>
<dbReference type="Proteomes" id="UP001235712">
    <property type="component" value="Unassembled WGS sequence"/>
</dbReference>
<dbReference type="CDD" id="cd00093">
    <property type="entry name" value="HTH_XRE"/>
    <property type="match status" value="1"/>
</dbReference>
<keyword evidence="4" id="KW-1185">Reference proteome</keyword>
<evidence type="ECO:0000256" key="1">
    <source>
        <dbReference type="SAM" id="MobiDB-lite"/>
    </source>
</evidence>
<feature type="domain" description="HTH cro/C1-type" evidence="2">
    <location>
        <begin position="13"/>
        <end position="69"/>
    </location>
</feature>
<dbReference type="RefSeq" id="WP_307244335.1">
    <property type="nucleotide sequence ID" value="NZ_JAUSQZ010000001.1"/>
</dbReference>
<dbReference type="SUPFAM" id="SSF47413">
    <property type="entry name" value="lambda repressor-like DNA-binding domains"/>
    <property type="match status" value="1"/>
</dbReference>
<evidence type="ECO:0000313" key="3">
    <source>
        <dbReference type="EMBL" id="MDP9827810.1"/>
    </source>
</evidence>
<dbReference type="Pfam" id="PF13560">
    <property type="entry name" value="HTH_31"/>
    <property type="match status" value="1"/>
</dbReference>
<dbReference type="SMART" id="SM00530">
    <property type="entry name" value="HTH_XRE"/>
    <property type="match status" value="1"/>
</dbReference>
<feature type="compositionally biased region" description="Low complexity" evidence="1">
    <location>
        <begin position="156"/>
        <end position="165"/>
    </location>
</feature>
<reference evidence="3 4" key="1">
    <citation type="submission" date="2023-07" db="EMBL/GenBank/DDBJ databases">
        <title>Sequencing the genomes of 1000 actinobacteria strains.</title>
        <authorList>
            <person name="Klenk H.-P."/>
        </authorList>
    </citation>
    <scope>NUCLEOTIDE SEQUENCE [LARGE SCALE GENOMIC DNA]</scope>
    <source>
        <strain evidence="3 4">DSM 44388</strain>
    </source>
</reference>
<evidence type="ECO:0000313" key="4">
    <source>
        <dbReference type="Proteomes" id="UP001235712"/>
    </source>
</evidence>